<accession>A0A1G9S7Y6</accession>
<protein>
    <recommendedName>
        <fullName evidence="1">GmrSD restriction endonucleases N-terminal domain-containing protein</fullName>
    </recommendedName>
</protein>
<reference evidence="2 3" key="1">
    <citation type="submission" date="2016-10" db="EMBL/GenBank/DDBJ databases">
        <authorList>
            <person name="de Groot N.N."/>
        </authorList>
    </citation>
    <scope>NUCLEOTIDE SEQUENCE [LARGE SCALE GENOMIC DNA]</scope>
    <source>
        <strain evidence="2 3">KPR-7B</strain>
    </source>
</reference>
<dbReference type="PANTHER" id="PTHR37292">
    <property type="entry name" value="VNG6097C"/>
    <property type="match status" value="1"/>
</dbReference>
<organism evidence="2 3">
    <name type="scientific">Actinomyces ruminicola</name>
    <dbReference type="NCBI Taxonomy" id="332524"/>
    <lineage>
        <taxon>Bacteria</taxon>
        <taxon>Bacillati</taxon>
        <taxon>Actinomycetota</taxon>
        <taxon>Actinomycetes</taxon>
        <taxon>Actinomycetales</taxon>
        <taxon>Actinomycetaceae</taxon>
        <taxon>Actinomyces</taxon>
    </lineage>
</organism>
<dbReference type="Proteomes" id="UP000199671">
    <property type="component" value="Unassembled WGS sequence"/>
</dbReference>
<dbReference type="OrthoDB" id="9787127at2"/>
<sequence>MESTQALSSSEAYTIAELRALVKSGGLRVPQFQRSFRWDGKDVLSLFDSILRGFPFGSLLLWQREAEAEGLLIGALHVEAPARSDALWVVDGQQRVTSLVNAIDPEGAQDPRFALGYSLRQKAVVGGRSLEEPLVIPLPDLFDFSRALAWLADNPDAADQATHVQEMAGRLNRVTVPATVMKQADEQTLREVFDRINSRGKRLNAAEIFNAIHGGPEAGNTTSGIAAGVHAQTRFGLLDDKVVVQAILVRRHTDITRDVHGEFSESRRRVSDFPVESEAEAYQATERALVQAARFLQERCGIPHLVFLPFRFQLLVLTRFFALFPEPADRNLELLSRWLWRTSAGADALGISGSQTDLRDMAARVRRGEESASVQRLLEAVDLSESPQPPELTVFRATRADSKMILAALWNLHPVDVRTNEPLTIEALAEQLEGETTPRAVVADLVPPSELEDQAPVAASKLISVLDRRELLTALDAQVDLGSLLLDETMLERLQANEFSEFLRLRAEALQGYLTDFLMVRTAWGQEDTPPLSDYVFGEEA</sequence>
<proteinExistence type="predicted"/>
<evidence type="ECO:0000313" key="2">
    <source>
        <dbReference type="EMBL" id="SDM31564.1"/>
    </source>
</evidence>
<dbReference type="Pfam" id="PF03235">
    <property type="entry name" value="GmrSD_N"/>
    <property type="match status" value="1"/>
</dbReference>
<gene>
    <name evidence="2" type="ORF">SAMN04487766_101332</name>
</gene>
<dbReference type="PANTHER" id="PTHR37292:SF2">
    <property type="entry name" value="DUF262 DOMAIN-CONTAINING PROTEIN"/>
    <property type="match status" value="1"/>
</dbReference>
<evidence type="ECO:0000259" key="1">
    <source>
        <dbReference type="Pfam" id="PF03235"/>
    </source>
</evidence>
<evidence type="ECO:0000313" key="3">
    <source>
        <dbReference type="Proteomes" id="UP000199671"/>
    </source>
</evidence>
<dbReference type="RefSeq" id="WP_092607281.1">
    <property type="nucleotide sequence ID" value="NZ_FNHU01000001.1"/>
</dbReference>
<dbReference type="AlphaFoldDB" id="A0A1G9S7Y6"/>
<dbReference type="EMBL" id="FNHU01000001">
    <property type="protein sequence ID" value="SDM31564.1"/>
    <property type="molecule type" value="Genomic_DNA"/>
</dbReference>
<dbReference type="InterPro" id="IPR004919">
    <property type="entry name" value="GmrSD_N"/>
</dbReference>
<feature type="domain" description="GmrSD restriction endonucleases N-terminal" evidence="1">
    <location>
        <begin position="23"/>
        <end position="213"/>
    </location>
</feature>
<name>A0A1G9S7Y6_9ACTO</name>